<dbReference type="AlphaFoldDB" id="A0A095AJH8"/>
<gene>
    <name evidence="2" type="ORF">MS3_02402</name>
</gene>
<dbReference type="STRING" id="6185.A0A095AJH8"/>
<feature type="compositionally biased region" description="Polar residues" evidence="1">
    <location>
        <begin position="21"/>
        <end position="40"/>
    </location>
</feature>
<evidence type="ECO:0000313" key="2">
    <source>
        <dbReference type="EMBL" id="KGB34201.1"/>
    </source>
</evidence>
<proteinExistence type="predicted"/>
<organism evidence="2">
    <name type="scientific">Schistosoma haematobium</name>
    <name type="common">Blood fluke</name>
    <dbReference type="NCBI Taxonomy" id="6185"/>
    <lineage>
        <taxon>Eukaryota</taxon>
        <taxon>Metazoa</taxon>
        <taxon>Spiralia</taxon>
        <taxon>Lophotrochozoa</taxon>
        <taxon>Platyhelminthes</taxon>
        <taxon>Trematoda</taxon>
        <taxon>Digenea</taxon>
        <taxon>Strigeidida</taxon>
        <taxon>Schistosomatoidea</taxon>
        <taxon>Schistosomatidae</taxon>
        <taxon>Schistosoma</taxon>
    </lineage>
</organism>
<feature type="compositionally biased region" description="Low complexity" evidence="1">
    <location>
        <begin position="8"/>
        <end position="20"/>
    </location>
</feature>
<feature type="region of interest" description="Disordered" evidence="1">
    <location>
        <begin position="1"/>
        <end position="40"/>
    </location>
</feature>
<sequence>MVESKRYSSSSTDTASVSDSPEPNTPANKSPNNSKLNVSAANRRPRYYSFNQQQNNPEQNLNKNELKHYPIESDQNALNFNSIIINKKSHLSSVHDISIIKPIENNSNKHITEMKQNNINSMNDYHGLSSLDKDIHLHTDHNNNNNINNDKLKLNNYTIGSITQIHYDGCETQVNDPPKREAKQNSIITILYLKIHFLETSPSVSKCSFWNLRT</sequence>
<evidence type="ECO:0000256" key="1">
    <source>
        <dbReference type="SAM" id="MobiDB-lite"/>
    </source>
</evidence>
<reference evidence="2" key="1">
    <citation type="journal article" date="2012" name="Nat. Genet.">
        <title>Whole-genome sequence of Schistosoma haematobium.</title>
        <authorList>
            <person name="Young N.D."/>
            <person name="Jex A.R."/>
            <person name="Li B."/>
            <person name="Liu S."/>
            <person name="Yang L."/>
            <person name="Xiong Z."/>
            <person name="Li Y."/>
            <person name="Cantacessi C."/>
            <person name="Hall R.S."/>
            <person name="Xu X."/>
            <person name="Chen F."/>
            <person name="Wu X."/>
            <person name="Zerlotini A."/>
            <person name="Oliveira G."/>
            <person name="Hofmann A."/>
            <person name="Zhang G."/>
            <person name="Fang X."/>
            <person name="Kang Y."/>
            <person name="Campbell B.E."/>
            <person name="Loukas A."/>
            <person name="Ranganathan S."/>
            <person name="Rollinson D."/>
            <person name="Rinaldi G."/>
            <person name="Brindley P.J."/>
            <person name="Yang H."/>
            <person name="Wang J."/>
            <person name="Wang J."/>
            <person name="Gasser R.B."/>
        </authorList>
    </citation>
    <scope>NUCLEOTIDE SEQUENCE [LARGE SCALE GENOMIC DNA]</scope>
</reference>
<accession>A0A095AJH8</accession>
<dbReference type="EMBL" id="KL250594">
    <property type="protein sequence ID" value="KGB34201.1"/>
    <property type="molecule type" value="Genomic_DNA"/>
</dbReference>
<name>A0A095AJH8_SCHHA</name>
<protein>
    <submittedName>
        <fullName evidence="2">Uncharacterized protein</fullName>
    </submittedName>
</protein>